<reference evidence="9 10" key="1">
    <citation type="submission" date="2020-02" db="EMBL/GenBank/DDBJ databases">
        <title>Complete Genome Sequence of Lactobacillus sp. NFFJ11 Isolated from animal feed.</title>
        <authorList>
            <person name="Jung J.Y."/>
        </authorList>
    </citation>
    <scope>NUCLEOTIDE SEQUENCE [LARGE SCALE GENOMIC DNA]</scope>
    <source>
        <strain evidence="9 10">NFFJ11</strain>
    </source>
</reference>
<evidence type="ECO:0000313" key="10">
    <source>
        <dbReference type="Proteomes" id="UP000514410"/>
    </source>
</evidence>
<dbReference type="InterPro" id="IPR015421">
    <property type="entry name" value="PyrdxlP-dep_Trfase_major"/>
</dbReference>
<keyword evidence="10" id="KW-1185">Reference proteome</keyword>
<keyword evidence="6 7" id="KW-0368">Histidine biosynthesis</keyword>
<dbReference type="PANTHER" id="PTHR43643:SF3">
    <property type="entry name" value="HISTIDINOL-PHOSPHATE AMINOTRANSFERASE"/>
    <property type="match status" value="1"/>
</dbReference>
<dbReference type="SUPFAM" id="SSF53383">
    <property type="entry name" value="PLP-dependent transferases"/>
    <property type="match status" value="1"/>
</dbReference>
<evidence type="ECO:0000259" key="8">
    <source>
        <dbReference type="Pfam" id="PF00155"/>
    </source>
</evidence>
<dbReference type="GO" id="GO:0000105">
    <property type="term" value="P:L-histidine biosynthetic process"/>
    <property type="evidence" value="ECO:0007669"/>
    <property type="project" value="UniProtKB-UniRule"/>
</dbReference>
<dbReference type="PANTHER" id="PTHR43643">
    <property type="entry name" value="HISTIDINOL-PHOSPHATE AMINOTRANSFERASE 2"/>
    <property type="match status" value="1"/>
</dbReference>
<dbReference type="EMBL" id="CP049366">
    <property type="protein sequence ID" value="QMT83496.1"/>
    <property type="molecule type" value="Genomic_DNA"/>
</dbReference>
<proteinExistence type="inferred from homology"/>
<dbReference type="NCBIfam" id="TIGR01141">
    <property type="entry name" value="hisC"/>
    <property type="match status" value="1"/>
</dbReference>
<dbReference type="Pfam" id="PF00155">
    <property type="entry name" value="Aminotran_1_2"/>
    <property type="match status" value="1"/>
</dbReference>
<evidence type="ECO:0000256" key="5">
    <source>
        <dbReference type="ARBA" id="ARBA00022898"/>
    </source>
</evidence>
<dbReference type="EC" id="2.6.1.9" evidence="7"/>
<evidence type="ECO:0000313" key="9">
    <source>
        <dbReference type="EMBL" id="QMT83496.1"/>
    </source>
</evidence>
<evidence type="ECO:0000256" key="1">
    <source>
        <dbReference type="ARBA" id="ARBA00001933"/>
    </source>
</evidence>
<dbReference type="Gene3D" id="3.40.640.10">
    <property type="entry name" value="Type I PLP-dependent aspartate aminotransferase-like (Major domain)"/>
    <property type="match status" value="1"/>
</dbReference>
<name>A0A7L7KW20_9LACO</name>
<dbReference type="UniPathway" id="UPA00031">
    <property type="reaction ID" value="UER00012"/>
</dbReference>
<organism evidence="9 10">
    <name type="scientific">Companilactobacillus pabuli</name>
    <dbReference type="NCBI Taxonomy" id="2714036"/>
    <lineage>
        <taxon>Bacteria</taxon>
        <taxon>Bacillati</taxon>
        <taxon>Bacillota</taxon>
        <taxon>Bacilli</taxon>
        <taxon>Lactobacillales</taxon>
        <taxon>Lactobacillaceae</taxon>
        <taxon>Companilactobacillus</taxon>
    </lineage>
</organism>
<keyword evidence="5 7" id="KW-0663">Pyridoxal phosphate</keyword>
<dbReference type="InterPro" id="IPR015424">
    <property type="entry name" value="PyrdxlP-dep_Trfase"/>
</dbReference>
<evidence type="ECO:0000256" key="3">
    <source>
        <dbReference type="ARBA" id="ARBA00022576"/>
    </source>
</evidence>
<protein>
    <recommendedName>
        <fullName evidence="7">Histidinol-phosphate aminotransferase</fullName>
        <ecNumber evidence="7">2.6.1.9</ecNumber>
    </recommendedName>
    <alternativeName>
        <fullName evidence="7">Imidazole acetol-phosphate transaminase</fullName>
    </alternativeName>
</protein>
<feature type="modified residue" description="N6-(pyridoxal phosphate)lysine" evidence="7">
    <location>
        <position position="222"/>
    </location>
</feature>
<evidence type="ECO:0000256" key="4">
    <source>
        <dbReference type="ARBA" id="ARBA00022679"/>
    </source>
</evidence>
<gene>
    <name evidence="7 9" type="primary">hisC</name>
    <name evidence="9" type="ORF">G6534_02000</name>
</gene>
<dbReference type="InterPro" id="IPR004839">
    <property type="entry name" value="Aminotransferase_I/II_large"/>
</dbReference>
<sequence>MKKIIQELNPYVPEKPLQQLQDELGLKKIVRLSANENPYGTSPKVKRAILDWDYDLSNRYPDSSAQELRDLVAEKFTLDPSQIVFGVGLDEVIVMLSRVFLQPGDEELVSVPNFSEYALHAEIEEAVIKEVATKKNGQINFTALLENITDKTKLIWLCNPNNPTGTLETVASIEKFVQQVPKETMVLVDEAYIDFVTEQEPATAMDLTKKYPNIVVMRTFSKAYGLANFRVGYAVFSNQIAGEVQKVRLPYNVSSIAQTAAIAAFKDQNFVDQVVAKNALERTKYEDFFQKLDLKFYHSQANFVFFETAAAHELAQVLLENGYLIRTGLRPNWLRLSIGTPKDNLKIQKIMADFFDSVLN</sequence>
<dbReference type="GO" id="GO:0030170">
    <property type="term" value="F:pyridoxal phosphate binding"/>
    <property type="evidence" value="ECO:0007669"/>
    <property type="project" value="InterPro"/>
</dbReference>
<feature type="domain" description="Aminotransferase class I/classII large" evidence="8">
    <location>
        <begin position="28"/>
        <end position="345"/>
    </location>
</feature>
<dbReference type="Gene3D" id="3.90.1150.10">
    <property type="entry name" value="Aspartate Aminotransferase, domain 1"/>
    <property type="match status" value="1"/>
</dbReference>
<evidence type="ECO:0000256" key="7">
    <source>
        <dbReference type="HAMAP-Rule" id="MF_01023"/>
    </source>
</evidence>
<dbReference type="AlphaFoldDB" id="A0A7L7KW20"/>
<dbReference type="Proteomes" id="UP000514410">
    <property type="component" value="Chromosome"/>
</dbReference>
<accession>A0A7L7KW20</accession>
<dbReference type="RefSeq" id="WP_182083091.1">
    <property type="nucleotide sequence ID" value="NZ_CP049366.1"/>
</dbReference>
<keyword evidence="4 7" id="KW-0808">Transferase</keyword>
<dbReference type="KEGG" id="cpab:G6534_02000"/>
<evidence type="ECO:0000256" key="6">
    <source>
        <dbReference type="ARBA" id="ARBA00023102"/>
    </source>
</evidence>
<dbReference type="InterPro" id="IPR050106">
    <property type="entry name" value="HistidinolP_aminotransfase"/>
</dbReference>
<dbReference type="InterPro" id="IPR005861">
    <property type="entry name" value="HisP_aminotrans"/>
</dbReference>
<comment type="pathway">
    <text evidence="7">Amino-acid biosynthesis; L-histidine biosynthesis; L-histidine from 5-phospho-alpha-D-ribose 1-diphosphate: step 7/9.</text>
</comment>
<dbReference type="CDD" id="cd00609">
    <property type="entry name" value="AAT_like"/>
    <property type="match status" value="1"/>
</dbReference>
<comment type="catalytic activity">
    <reaction evidence="7">
        <text>L-histidinol phosphate + 2-oxoglutarate = 3-(imidazol-4-yl)-2-oxopropyl phosphate + L-glutamate</text>
        <dbReference type="Rhea" id="RHEA:23744"/>
        <dbReference type="ChEBI" id="CHEBI:16810"/>
        <dbReference type="ChEBI" id="CHEBI:29985"/>
        <dbReference type="ChEBI" id="CHEBI:57766"/>
        <dbReference type="ChEBI" id="CHEBI:57980"/>
        <dbReference type="EC" id="2.6.1.9"/>
    </reaction>
</comment>
<dbReference type="HAMAP" id="MF_01023">
    <property type="entry name" value="HisC_aminotrans_2"/>
    <property type="match status" value="1"/>
</dbReference>
<keyword evidence="7" id="KW-0028">Amino-acid biosynthesis</keyword>
<comment type="cofactor">
    <cofactor evidence="1 7">
        <name>pyridoxal 5'-phosphate</name>
        <dbReference type="ChEBI" id="CHEBI:597326"/>
    </cofactor>
</comment>
<keyword evidence="3 7" id="KW-0032">Aminotransferase</keyword>
<dbReference type="GO" id="GO:0004400">
    <property type="term" value="F:histidinol-phosphate transaminase activity"/>
    <property type="evidence" value="ECO:0007669"/>
    <property type="project" value="UniProtKB-UniRule"/>
</dbReference>
<dbReference type="InterPro" id="IPR015422">
    <property type="entry name" value="PyrdxlP-dep_Trfase_small"/>
</dbReference>
<comment type="subunit">
    <text evidence="2 7">Homodimer.</text>
</comment>
<evidence type="ECO:0000256" key="2">
    <source>
        <dbReference type="ARBA" id="ARBA00011738"/>
    </source>
</evidence>
<comment type="similarity">
    <text evidence="7">Belongs to the class-II pyridoxal-phosphate-dependent aminotransferase family. Histidinol-phosphate aminotransferase subfamily.</text>
</comment>